<proteinExistence type="predicted"/>
<reference evidence="2" key="2">
    <citation type="journal article" date="2021" name="World Allergy Organ. J.">
        <title>Chromosome-level assembly of Dermatophagoides farinae genome and transcriptome reveals two novel allergens Der f 37 and Der f 39.</title>
        <authorList>
            <person name="Chen J."/>
            <person name="Cai Z."/>
            <person name="Fan D."/>
            <person name="Hu J."/>
            <person name="Hou Y."/>
            <person name="He Y."/>
            <person name="Zhang Z."/>
            <person name="Zhao Z."/>
            <person name="Gao P."/>
            <person name="Hu W."/>
            <person name="Sun J."/>
            <person name="Li J."/>
            <person name="Ji K."/>
        </authorList>
    </citation>
    <scope>NUCLEOTIDE SEQUENCE</scope>
    <source>
        <strain evidence="2">JKM2019</strain>
    </source>
</reference>
<keyword evidence="1" id="KW-1133">Transmembrane helix</keyword>
<accession>A0A9D4SFY5</accession>
<organism evidence="2">
    <name type="scientific">Dermatophagoides farinae</name>
    <name type="common">American house dust mite</name>
    <dbReference type="NCBI Taxonomy" id="6954"/>
    <lineage>
        <taxon>Eukaryota</taxon>
        <taxon>Metazoa</taxon>
        <taxon>Ecdysozoa</taxon>
        <taxon>Arthropoda</taxon>
        <taxon>Chelicerata</taxon>
        <taxon>Arachnida</taxon>
        <taxon>Acari</taxon>
        <taxon>Acariformes</taxon>
        <taxon>Sarcoptiformes</taxon>
        <taxon>Astigmata</taxon>
        <taxon>Psoroptidia</taxon>
        <taxon>Analgoidea</taxon>
        <taxon>Pyroglyphidae</taxon>
        <taxon>Dermatophagoidinae</taxon>
        <taxon>Dermatophagoides</taxon>
    </lineage>
</organism>
<dbReference type="Proteomes" id="UP000828236">
    <property type="component" value="Unassembled WGS sequence"/>
</dbReference>
<feature type="transmembrane region" description="Helical" evidence="1">
    <location>
        <begin position="67"/>
        <end position="86"/>
    </location>
</feature>
<comment type="caution">
    <text evidence="2">The sequence shown here is derived from an EMBL/GenBank/DDBJ whole genome shotgun (WGS) entry which is preliminary data.</text>
</comment>
<evidence type="ECO:0000256" key="1">
    <source>
        <dbReference type="SAM" id="Phobius"/>
    </source>
</evidence>
<name>A0A9D4SFY5_DERFA</name>
<protein>
    <submittedName>
        <fullName evidence="2">Uncharacterized protein</fullName>
    </submittedName>
</protein>
<dbReference type="AlphaFoldDB" id="A0A9D4SFY5"/>
<evidence type="ECO:0000313" key="2">
    <source>
        <dbReference type="EMBL" id="KAH7640824.1"/>
    </source>
</evidence>
<feature type="transmembrane region" description="Helical" evidence="1">
    <location>
        <begin position="42"/>
        <end position="61"/>
    </location>
</feature>
<gene>
    <name evidence="2" type="ORF">HUG17_8293</name>
</gene>
<feature type="transmembrane region" description="Helical" evidence="1">
    <location>
        <begin position="14"/>
        <end position="35"/>
    </location>
</feature>
<keyword evidence="1" id="KW-0472">Membrane</keyword>
<sequence length="104" mass="12043">MAIVVYYSTNKESVVASVVASALFANILNLVTLCANHCGNYFIVYLYCMLTLLHILVNIFIAISFPWFFLIILFQIFAVILTTAHLRRIKREQFPTFRTNNEYL</sequence>
<reference evidence="2" key="1">
    <citation type="submission" date="2020-06" db="EMBL/GenBank/DDBJ databases">
        <authorList>
            <person name="Ji K."/>
            <person name="Li J."/>
        </authorList>
    </citation>
    <scope>NUCLEOTIDE SEQUENCE</scope>
    <source>
        <strain evidence="2">JKM2019</strain>
        <tissue evidence="2">Whole body</tissue>
    </source>
</reference>
<dbReference type="EMBL" id="SDOV01000005">
    <property type="protein sequence ID" value="KAH7640824.1"/>
    <property type="molecule type" value="Genomic_DNA"/>
</dbReference>
<keyword evidence="1" id="KW-0812">Transmembrane</keyword>